<keyword evidence="8" id="KW-1185">Reference proteome</keyword>
<dbReference type="PANTHER" id="PTHR23507">
    <property type="entry name" value="ZGC:174356"/>
    <property type="match status" value="1"/>
</dbReference>
<dbReference type="STRING" id="56646.A0A2L2T234"/>
<name>A0A2L2T234_9HYPO</name>
<keyword evidence="2 6" id="KW-0812">Transmembrane</keyword>
<organism evidence="7 8">
    <name type="scientific">Fusarium venenatum</name>
    <dbReference type="NCBI Taxonomy" id="56646"/>
    <lineage>
        <taxon>Eukaryota</taxon>
        <taxon>Fungi</taxon>
        <taxon>Dikarya</taxon>
        <taxon>Ascomycota</taxon>
        <taxon>Pezizomycotina</taxon>
        <taxon>Sordariomycetes</taxon>
        <taxon>Hypocreomycetidae</taxon>
        <taxon>Hypocreales</taxon>
        <taxon>Nectriaceae</taxon>
        <taxon>Fusarium</taxon>
    </lineage>
</organism>
<dbReference type="EMBL" id="LN649230">
    <property type="protein sequence ID" value="CEI61563.1"/>
    <property type="molecule type" value="Genomic_DNA"/>
</dbReference>
<feature type="transmembrane region" description="Helical" evidence="6">
    <location>
        <begin position="184"/>
        <end position="208"/>
    </location>
</feature>
<keyword evidence="3 6" id="KW-1133">Transmembrane helix</keyword>
<sequence length="564" mass="61377">MTGDETTPLLPSKGKGKKSNWLRKVCHVENRILLAGFLITLAFSFTQVPLFYVFHLMTCDSFYDTHPPYDGPGDRCSRDEIASMTATQFSILGMSTTFCGTLNLFLAGWIAKRFGPRVALLMQIFIPAIRVVTQILGVLTGKREGMLIIQLTQLITIFGGPAGYILVINIIAGEVVEPLRRTAVFGRLQGAIMLGQGIGYLTLIIPAGGMLGDIDIKAPFETSFCCFIFSGIYVWSVLPYISPESMSSGGKPATGFLTPLKVLMPQKLRLVDGKTKKHLGVIFLCGGIFLGVLATDYAPLLIQMYATAAFSFTQGDNGWLMSEFAIMRSFFLIFLFPRIITWGRGWYVNSRTISSGEVNETTTQHIPTTAGEFDATVGEQADHEPYQAVSSNKDDEGSRFDLVFLRWSLVVDGLLTTVSGFATQRWHIYLGTFLTQTKPHPLINRAAAFLLPFGSGSAPAAKGCITQMCPDSQRADALNAVTLVENIARLATQGLFGLIFATLAQAGKAYATFFCNAAIAIVAMGVLLLSNFPTPGSTLIEQNDGENEGPGGSRENEPLLNERE</sequence>
<keyword evidence="4 6" id="KW-0472">Membrane</keyword>
<evidence type="ECO:0000256" key="5">
    <source>
        <dbReference type="SAM" id="MobiDB-lite"/>
    </source>
</evidence>
<evidence type="ECO:0000256" key="3">
    <source>
        <dbReference type="ARBA" id="ARBA00022989"/>
    </source>
</evidence>
<evidence type="ECO:0008006" key="9">
    <source>
        <dbReference type="Google" id="ProtNLM"/>
    </source>
</evidence>
<feature type="transmembrane region" description="Helical" evidence="6">
    <location>
        <begin position="32"/>
        <end position="54"/>
    </location>
</feature>
<evidence type="ECO:0000256" key="6">
    <source>
        <dbReference type="SAM" id="Phobius"/>
    </source>
</evidence>
<dbReference type="Proteomes" id="UP000245910">
    <property type="component" value="Chromosome II"/>
</dbReference>
<evidence type="ECO:0000256" key="2">
    <source>
        <dbReference type="ARBA" id="ARBA00022692"/>
    </source>
</evidence>
<evidence type="ECO:0000313" key="8">
    <source>
        <dbReference type="Proteomes" id="UP000245910"/>
    </source>
</evidence>
<feature type="transmembrane region" description="Helical" evidence="6">
    <location>
        <begin position="318"/>
        <end position="336"/>
    </location>
</feature>
<feature type="region of interest" description="Disordered" evidence="5">
    <location>
        <begin position="539"/>
        <end position="564"/>
    </location>
</feature>
<evidence type="ECO:0000256" key="4">
    <source>
        <dbReference type="ARBA" id="ARBA00023136"/>
    </source>
</evidence>
<proteinExistence type="predicted"/>
<dbReference type="Gene3D" id="1.20.1250.20">
    <property type="entry name" value="MFS general substrate transporter like domains"/>
    <property type="match status" value="2"/>
</dbReference>
<dbReference type="PANTHER" id="PTHR23507:SF13">
    <property type="entry name" value="MFS GENERAL SUBSTRATE TRANSPORTER"/>
    <property type="match status" value="1"/>
</dbReference>
<feature type="transmembrane region" description="Helical" evidence="6">
    <location>
        <begin position="220"/>
        <end position="241"/>
    </location>
</feature>
<dbReference type="GO" id="GO:0022857">
    <property type="term" value="F:transmembrane transporter activity"/>
    <property type="evidence" value="ECO:0007669"/>
    <property type="project" value="TreeGrafter"/>
</dbReference>
<feature type="transmembrane region" description="Helical" evidence="6">
    <location>
        <begin position="118"/>
        <end position="141"/>
    </location>
</feature>
<comment type="subcellular location">
    <subcellularLocation>
        <location evidence="1">Membrane</location>
        <topology evidence="1">Multi-pass membrane protein</topology>
    </subcellularLocation>
</comment>
<accession>A0A2L2T234</accession>
<protein>
    <recommendedName>
        <fullName evidence="9">Major facilitator superfamily (MFS) profile domain-containing protein</fullName>
    </recommendedName>
</protein>
<feature type="transmembrane region" description="Helical" evidence="6">
    <location>
        <begin position="147"/>
        <end position="172"/>
    </location>
</feature>
<feature type="compositionally biased region" description="Basic and acidic residues" evidence="5">
    <location>
        <begin position="554"/>
        <end position="564"/>
    </location>
</feature>
<dbReference type="SUPFAM" id="SSF103473">
    <property type="entry name" value="MFS general substrate transporter"/>
    <property type="match status" value="1"/>
</dbReference>
<dbReference type="AlphaFoldDB" id="A0A2L2T234"/>
<evidence type="ECO:0000256" key="1">
    <source>
        <dbReference type="ARBA" id="ARBA00004141"/>
    </source>
</evidence>
<feature type="transmembrane region" description="Helical" evidence="6">
    <location>
        <begin position="89"/>
        <end position="111"/>
    </location>
</feature>
<dbReference type="GO" id="GO:0016020">
    <property type="term" value="C:membrane"/>
    <property type="evidence" value="ECO:0007669"/>
    <property type="project" value="UniProtKB-SubCell"/>
</dbReference>
<feature type="transmembrane region" description="Helical" evidence="6">
    <location>
        <begin position="509"/>
        <end position="529"/>
    </location>
</feature>
<dbReference type="InterPro" id="IPR036259">
    <property type="entry name" value="MFS_trans_sf"/>
</dbReference>
<reference evidence="8" key="1">
    <citation type="submission" date="2014-10" db="EMBL/GenBank/DDBJ databases">
        <authorList>
            <person name="King R."/>
        </authorList>
    </citation>
    <scope>NUCLEOTIDE SEQUENCE [LARGE SCALE GENOMIC DNA]</scope>
    <source>
        <strain evidence="8">A3/5</strain>
    </source>
</reference>
<evidence type="ECO:0000313" key="7">
    <source>
        <dbReference type="EMBL" id="CEI61563.1"/>
    </source>
</evidence>
<feature type="transmembrane region" description="Helical" evidence="6">
    <location>
        <begin position="279"/>
        <end position="298"/>
    </location>
</feature>